<dbReference type="Proteomes" id="UP001141552">
    <property type="component" value="Unassembled WGS sequence"/>
</dbReference>
<protein>
    <submittedName>
        <fullName evidence="2">Uncharacterized protein</fullName>
    </submittedName>
</protein>
<evidence type="ECO:0000313" key="3">
    <source>
        <dbReference type="Proteomes" id="UP001141552"/>
    </source>
</evidence>
<feature type="compositionally biased region" description="Low complexity" evidence="1">
    <location>
        <begin position="58"/>
        <end position="87"/>
    </location>
</feature>
<feature type="region of interest" description="Disordered" evidence="1">
    <location>
        <begin position="37"/>
        <end position="91"/>
    </location>
</feature>
<evidence type="ECO:0000313" key="2">
    <source>
        <dbReference type="EMBL" id="KAJ4822658.1"/>
    </source>
</evidence>
<reference evidence="2" key="2">
    <citation type="journal article" date="2023" name="Plants (Basel)">
        <title>Annotation of the Turnera subulata (Passifloraceae) Draft Genome Reveals the S-Locus Evolved after the Divergence of Turneroideae from Passifloroideae in a Stepwise Manner.</title>
        <authorList>
            <person name="Henning P.M."/>
            <person name="Roalson E.H."/>
            <person name="Mir W."/>
            <person name="McCubbin A.G."/>
            <person name="Shore J.S."/>
        </authorList>
    </citation>
    <scope>NUCLEOTIDE SEQUENCE</scope>
    <source>
        <strain evidence="2">F60SS</strain>
    </source>
</reference>
<dbReference type="PANTHER" id="PTHR33871">
    <property type="entry name" value="OS05G0503100 PROTEIN-RELATED"/>
    <property type="match status" value="1"/>
</dbReference>
<dbReference type="PANTHER" id="PTHR33871:SF18">
    <property type="entry name" value="F24J8.12 PROTEIN"/>
    <property type="match status" value="1"/>
</dbReference>
<dbReference type="EMBL" id="JAKUCV010007612">
    <property type="protein sequence ID" value="KAJ4822658.1"/>
    <property type="molecule type" value="Genomic_DNA"/>
</dbReference>
<dbReference type="OrthoDB" id="1745046at2759"/>
<proteinExistence type="predicted"/>
<keyword evidence="3" id="KW-1185">Reference proteome</keyword>
<accession>A0A9Q0IZ97</accession>
<evidence type="ECO:0000256" key="1">
    <source>
        <dbReference type="SAM" id="MobiDB-lite"/>
    </source>
</evidence>
<sequence length="324" mass="35714">MGCCISKCRAKKHPIGVEECFQVVQDKLVISQVPSNHKTPCKMSSVSNKISPSPPSPTTSTSTTTSSSTFSTLTNSNTTSSSSSTSTSKDRSFSNDFLWSCLQENPHIIRINSLKQCSDHHQMPHNNVVQYPNKLDSLLTAKVNSNNIVSDSTTLQKRVRSNSPAIQQQQLHPRQKSFRREAAAADTYSSPYNSLSSRTLMMRSPSPSRRFNHMMDGTGRPGLATALAPKDSCSKRFVGSKLINAPTFNISSSLRRENLRLASPSLNPSPRRNNRSETRIHRITSRIDEVAVEAALAHPDVGDPPIAMEDIDNPLISLDCFIFL</sequence>
<comment type="caution">
    <text evidence="2">The sequence shown here is derived from an EMBL/GenBank/DDBJ whole genome shotgun (WGS) entry which is preliminary data.</text>
</comment>
<dbReference type="AlphaFoldDB" id="A0A9Q0IZ97"/>
<organism evidence="2 3">
    <name type="scientific">Turnera subulata</name>
    <dbReference type="NCBI Taxonomy" id="218843"/>
    <lineage>
        <taxon>Eukaryota</taxon>
        <taxon>Viridiplantae</taxon>
        <taxon>Streptophyta</taxon>
        <taxon>Embryophyta</taxon>
        <taxon>Tracheophyta</taxon>
        <taxon>Spermatophyta</taxon>
        <taxon>Magnoliopsida</taxon>
        <taxon>eudicotyledons</taxon>
        <taxon>Gunneridae</taxon>
        <taxon>Pentapetalae</taxon>
        <taxon>rosids</taxon>
        <taxon>fabids</taxon>
        <taxon>Malpighiales</taxon>
        <taxon>Passifloraceae</taxon>
        <taxon>Turnera</taxon>
    </lineage>
</organism>
<name>A0A9Q0IZ97_9ROSI</name>
<gene>
    <name evidence="2" type="ORF">Tsubulata_035932</name>
</gene>
<reference evidence="2" key="1">
    <citation type="submission" date="2022-02" db="EMBL/GenBank/DDBJ databases">
        <authorList>
            <person name="Henning P.M."/>
            <person name="McCubbin A.G."/>
            <person name="Shore J.S."/>
        </authorList>
    </citation>
    <scope>NUCLEOTIDE SEQUENCE</scope>
    <source>
        <strain evidence="2">F60SS</strain>
        <tissue evidence="2">Leaves</tissue>
    </source>
</reference>